<dbReference type="Proteomes" id="UP000594778">
    <property type="component" value="Chromosome"/>
</dbReference>
<sequence>MAAEADAPLAPVARVLPSGLRLRLLPAHGAAALDCAGLAALFVRAGALQVDGDAVCAGQAWFGRTRQVTGLVLPPQSPPLDALLIDTPGCVRFDDAPWSAQAGLRSIDAESAVAIERIAARLAQPDAASALACHFAAMRLLTTPAACADPRPAPDARVLRAAAILRTRMQDPPGIEALAREVGLSPAALKRAFPLAFGSPPYAWLRRERLIEARRLIEQTTLPIADIAHGVGLAAGGHFAAACRALFGKEPRALREAVQAPDGAAQNTGSRVRAE</sequence>
<dbReference type="RefSeq" id="WP_197956102.1">
    <property type="nucleotide sequence ID" value="NZ_CP065668.1"/>
</dbReference>
<evidence type="ECO:0000313" key="5">
    <source>
        <dbReference type="EMBL" id="QPS09023.1"/>
    </source>
</evidence>
<evidence type="ECO:0000256" key="3">
    <source>
        <dbReference type="ARBA" id="ARBA00023163"/>
    </source>
</evidence>
<evidence type="ECO:0000256" key="1">
    <source>
        <dbReference type="ARBA" id="ARBA00023015"/>
    </source>
</evidence>
<dbReference type="PROSITE" id="PS01124">
    <property type="entry name" value="HTH_ARAC_FAMILY_2"/>
    <property type="match status" value="1"/>
</dbReference>
<keyword evidence="2" id="KW-0238">DNA-binding</keyword>
<reference evidence="5 6" key="1">
    <citation type="submission" date="2020-12" db="EMBL/GenBank/DDBJ databases">
        <title>FDA dAtabase for Regulatory Grade micrObial Sequences (FDA-ARGOS): Supporting development and validation of Infectious Disease Dx tests.</title>
        <authorList>
            <person name="Sproer C."/>
            <person name="Gronow S."/>
            <person name="Severitt S."/>
            <person name="Schroder I."/>
            <person name="Tallon L."/>
            <person name="Sadzewicz L."/>
            <person name="Zhao X."/>
            <person name="Boylan J."/>
            <person name="Ott S."/>
            <person name="Bowen H."/>
            <person name="Vavikolanu K."/>
            <person name="Mehta A."/>
            <person name="Aluvathingal J."/>
            <person name="Nadendla S."/>
            <person name="Lowell S."/>
            <person name="Myers T."/>
            <person name="Yan Y."/>
            <person name="Sichtig H."/>
        </authorList>
    </citation>
    <scope>NUCLEOTIDE SEQUENCE [LARGE SCALE GENOMIC DNA]</scope>
    <source>
        <strain evidence="5 6">FDAARGOS_909</strain>
    </source>
</reference>
<proteinExistence type="predicted"/>
<protein>
    <submittedName>
        <fullName evidence="5">Helix-turn-helix transcriptional regulator</fullName>
    </submittedName>
</protein>
<dbReference type="Pfam" id="PF12833">
    <property type="entry name" value="HTH_18"/>
    <property type="match status" value="1"/>
</dbReference>
<evidence type="ECO:0000259" key="4">
    <source>
        <dbReference type="PROSITE" id="PS01124"/>
    </source>
</evidence>
<dbReference type="GO" id="GO:0003700">
    <property type="term" value="F:DNA-binding transcription factor activity"/>
    <property type="evidence" value="ECO:0007669"/>
    <property type="project" value="InterPro"/>
</dbReference>
<dbReference type="SMART" id="SM00342">
    <property type="entry name" value="HTH_ARAC"/>
    <property type="match status" value="1"/>
</dbReference>
<dbReference type="EMBL" id="CP065668">
    <property type="protein sequence ID" value="QPS09023.1"/>
    <property type="molecule type" value="Genomic_DNA"/>
</dbReference>
<feature type="domain" description="HTH araC/xylS-type" evidence="4">
    <location>
        <begin position="159"/>
        <end position="257"/>
    </location>
</feature>
<dbReference type="GO" id="GO:0043565">
    <property type="term" value="F:sequence-specific DNA binding"/>
    <property type="evidence" value="ECO:0007669"/>
    <property type="project" value="InterPro"/>
</dbReference>
<accession>A0A7T2S579</accession>
<gene>
    <name evidence="5" type="ORF">I6G66_02935</name>
</gene>
<name>A0A7T2S579_DELAC</name>
<dbReference type="SUPFAM" id="SSF46689">
    <property type="entry name" value="Homeodomain-like"/>
    <property type="match status" value="2"/>
</dbReference>
<evidence type="ECO:0000256" key="2">
    <source>
        <dbReference type="ARBA" id="ARBA00023125"/>
    </source>
</evidence>
<dbReference type="InterPro" id="IPR009057">
    <property type="entry name" value="Homeodomain-like_sf"/>
</dbReference>
<dbReference type="InterPro" id="IPR018060">
    <property type="entry name" value="HTH_AraC"/>
</dbReference>
<dbReference type="InterPro" id="IPR050204">
    <property type="entry name" value="AraC_XylS_family_regulators"/>
</dbReference>
<keyword evidence="1" id="KW-0805">Transcription regulation</keyword>
<organism evidence="5 6">
    <name type="scientific">Delftia acidovorans</name>
    <name type="common">Pseudomonas acidovorans</name>
    <name type="synonym">Comamonas acidovorans</name>
    <dbReference type="NCBI Taxonomy" id="80866"/>
    <lineage>
        <taxon>Bacteria</taxon>
        <taxon>Pseudomonadati</taxon>
        <taxon>Pseudomonadota</taxon>
        <taxon>Betaproteobacteria</taxon>
        <taxon>Burkholderiales</taxon>
        <taxon>Comamonadaceae</taxon>
        <taxon>Delftia</taxon>
    </lineage>
</organism>
<keyword evidence="3" id="KW-0804">Transcription</keyword>
<evidence type="ECO:0000313" key="6">
    <source>
        <dbReference type="Proteomes" id="UP000594778"/>
    </source>
</evidence>
<dbReference type="AlphaFoldDB" id="A0A7T2S579"/>
<dbReference type="Gene3D" id="1.10.10.60">
    <property type="entry name" value="Homeodomain-like"/>
    <property type="match status" value="1"/>
</dbReference>
<dbReference type="PANTHER" id="PTHR46796">
    <property type="entry name" value="HTH-TYPE TRANSCRIPTIONAL ACTIVATOR RHAS-RELATED"/>
    <property type="match status" value="1"/>
</dbReference>